<gene>
    <name evidence="5" type="ordered locus">Rru_A0088</name>
</gene>
<dbReference type="Gene3D" id="3.40.50.720">
    <property type="entry name" value="NAD(P)-binding Rossmann-like Domain"/>
    <property type="match status" value="1"/>
</dbReference>
<dbReference type="KEGG" id="rru:Rru_A0088"/>
<dbReference type="STRING" id="269796.Rru_A0088"/>
<evidence type="ECO:0000256" key="1">
    <source>
        <dbReference type="ARBA" id="ARBA00010371"/>
    </source>
</evidence>
<sequence>MKAVGTHAPLPIDHPEALLDLEIDKPVPGPRDLLVRIEAISVNPVDTKTRKTRPASPENPAILGWDAAGVVEAVGESVTLFKPGEAVYYAGDLTRPGTNAQFHLVDERLAALKPTSLDFAEAAALPLTTITAYEMLFDRLGVPRSSPEALGEVRSILIVGGAGGVGSIAIQLARRLTGLTVIATASRPETRDWVSAMGAHHVVDHRGDLAEQINALGVGPVGFIFSTTQTPSHFPALAKIIAPQGRIGMIDDGVGLDFSLLKTKSASLHWEFMYTRSMFHTEDMIAQHSLLSEVAGLIDDGTLRTTLTATDGPISAATLKAAHATQESGTTIGKRVLVGF</sequence>
<accession>Q2RYA2</accession>
<dbReference type="RefSeq" id="WP_011387849.1">
    <property type="nucleotide sequence ID" value="NC_007643.1"/>
</dbReference>
<dbReference type="InterPro" id="IPR013149">
    <property type="entry name" value="ADH-like_C"/>
</dbReference>
<dbReference type="InterPro" id="IPR036291">
    <property type="entry name" value="NAD(P)-bd_dom_sf"/>
</dbReference>
<dbReference type="EnsemblBacteria" id="ABC20893">
    <property type="protein sequence ID" value="ABC20893"/>
    <property type="gene ID" value="Rru_A0088"/>
</dbReference>
<reference evidence="5 6" key="1">
    <citation type="journal article" date="2011" name="Stand. Genomic Sci.">
        <title>Complete genome sequence of Rhodospirillum rubrum type strain (S1).</title>
        <authorList>
            <person name="Munk A.C."/>
            <person name="Copeland A."/>
            <person name="Lucas S."/>
            <person name="Lapidus A."/>
            <person name="Del Rio T.G."/>
            <person name="Barry K."/>
            <person name="Detter J.C."/>
            <person name="Hammon N."/>
            <person name="Israni S."/>
            <person name="Pitluck S."/>
            <person name="Brettin T."/>
            <person name="Bruce D."/>
            <person name="Han C."/>
            <person name="Tapia R."/>
            <person name="Gilna P."/>
            <person name="Schmutz J."/>
            <person name="Larimer F."/>
            <person name="Land M."/>
            <person name="Kyrpides N.C."/>
            <person name="Mavromatis K."/>
            <person name="Richardson P."/>
            <person name="Rohde M."/>
            <person name="Goker M."/>
            <person name="Klenk H.P."/>
            <person name="Zhang Y."/>
            <person name="Roberts G.P."/>
            <person name="Reslewic S."/>
            <person name="Schwartz D.C."/>
        </authorList>
    </citation>
    <scope>NUCLEOTIDE SEQUENCE [LARGE SCALE GENOMIC DNA]</scope>
    <source>
        <strain evidence="6">ATCC 11170 / ATH 1.1.1 / DSM 467 / LMG 4362 / NCIMB 8255 / S1</strain>
    </source>
</reference>
<dbReference type="HOGENOM" id="CLU_026673_3_0_5"/>
<dbReference type="EMBL" id="CP000230">
    <property type="protein sequence ID" value="ABC20893.1"/>
    <property type="molecule type" value="Genomic_DNA"/>
</dbReference>
<dbReference type="SUPFAM" id="SSF50129">
    <property type="entry name" value="GroES-like"/>
    <property type="match status" value="1"/>
</dbReference>
<evidence type="ECO:0000259" key="4">
    <source>
        <dbReference type="SMART" id="SM00829"/>
    </source>
</evidence>
<evidence type="ECO:0000256" key="3">
    <source>
        <dbReference type="RuleBase" id="RU364000"/>
    </source>
</evidence>
<dbReference type="Pfam" id="PF08240">
    <property type="entry name" value="ADH_N"/>
    <property type="match status" value="1"/>
</dbReference>
<name>Q2RYA2_RHORT</name>
<keyword evidence="6" id="KW-1185">Reference proteome</keyword>
<dbReference type="GO" id="GO:0016491">
    <property type="term" value="F:oxidoreductase activity"/>
    <property type="evidence" value="ECO:0007669"/>
    <property type="project" value="UniProtKB-KW"/>
</dbReference>
<dbReference type="InterPro" id="IPR020843">
    <property type="entry name" value="ER"/>
</dbReference>
<dbReference type="PATRIC" id="fig|269796.9.peg.141"/>
<proteinExistence type="inferred from homology"/>
<organism evidence="5 6">
    <name type="scientific">Rhodospirillum rubrum (strain ATCC 11170 / ATH 1.1.1 / DSM 467 / LMG 4362 / NCIMB 8255 / S1)</name>
    <dbReference type="NCBI Taxonomy" id="269796"/>
    <lineage>
        <taxon>Bacteria</taxon>
        <taxon>Pseudomonadati</taxon>
        <taxon>Pseudomonadota</taxon>
        <taxon>Alphaproteobacteria</taxon>
        <taxon>Rhodospirillales</taxon>
        <taxon>Rhodospirillaceae</taxon>
        <taxon>Rhodospirillum</taxon>
    </lineage>
</organism>
<dbReference type="PhylomeDB" id="Q2RYA2"/>
<dbReference type="Pfam" id="PF00107">
    <property type="entry name" value="ADH_zinc_N"/>
    <property type="match status" value="1"/>
</dbReference>
<dbReference type="InterPro" id="IPR014182">
    <property type="entry name" value="ADH_Zn_typ-1"/>
</dbReference>
<dbReference type="SMART" id="SM00829">
    <property type="entry name" value="PKS_ER"/>
    <property type="match status" value="1"/>
</dbReference>
<comment type="similarity">
    <text evidence="1 3">Belongs to the zinc-containing alcohol dehydrogenase family. Quinone oxidoreductase subfamily.</text>
</comment>
<dbReference type="PANTHER" id="PTHR44154:SF1">
    <property type="entry name" value="QUINONE OXIDOREDUCTASE"/>
    <property type="match status" value="1"/>
</dbReference>
<evidence type="ECO:0000256" key="2">
    <source>
        <dbReference type="ARBA" id="ARBA00022857"/>
    </source>
</evidence>
<protein>
    <recommendedName>
        <fullName evidence="3">Zinc-type alcohol dehydrogenase-like protein</fullName>
    </recommendedName>
</protein>
<dbReference type="Gene3D" id="3.90.180.10">
    <property type="entry name" value="Medium-chain alcohol dehydrogenases, catalytic domain"/>
    <property type="match status" value="1"/>
</dbReference>
<keyword evidence="2" id="KW-0521">NADP</keyword>
<keyword evidence="3" id="KW-0479">Metal-binding</keyword>
<dbReference type="InterPro" id="IPR051603">
    <property type="entry name" value="Zinc-ADH_QOR/CCCR"/>
</dbReference>
<dbReference type="InterPro" id="IPR011032">
    <property type="entry name" value="GroES-like_sf"/>
</dbReference>
<keyword evidence="3 5" id="KW-0560">Oxidoreductase</keyword>
<dbReference type="PANTHER" id="PTHR44154">
    <property type="entry name" value="QUINONE OXIDOREDUCTASE"/>
    <property type="match status" value="1"/>
</dbReference>
<feature type="domain" description="Enoyl reductase (ER)" evidence="4">
    <location>
        <begin position="5"/>
        <end position="337"/>
    </location>
</feature>
<dbReference type="Proteomes" id="UP000001929">
    <property type="component" value="Chromosome"/>
</dbReference>
<dbReference type="eggNOG" id="COG0604">
    <property type="taxonomic scope" value="Bacteria"/>
</dbReference>
<evidence type="ECO:0000313" key="5">
    <source>
        <dbReference type="EMBL" id="ABC20893.1"/>
    </source>
</evidence>
<dbReference type="GO" id="GO:0008270">
    <property type="term" value="F:zinc ion binding"/>
    <property type="evidence" value="ECO:0007669"/>
    <property type="project" value="InterPro"/>
</dbReference>
<dbReference type="SUPFAM" id="SSF51735">
    <property type="entry name" value="NAD(P)-binding Rossmann-fold domains"/>
    <property type="match status" value="1"/>
</dbReference>
<keyword evidence="3" id="KW-0862">Zinc</keyword>
<dbReference type="NCBIfam" id="TIGR02817">
    <property type="entry name" value="adh_fam_1"/>
    <property type="match status" value="1"/>
</dbReference>
<dbReference type="AlphaFoldDB" id="Q2RYA2"/>
<evidence type="ECO:0000313" key="6">
    <source>
        <dbReference type="Proteomes" id="UP000001929"/>
    </source>
</evidence>
<dbReference type="CDD" id="cd08252">
    <property type="entry name" value="AL_MDR"/>
    <property type="match status" value="1"/>
</dbReference>
<dbReference type="InterPro" id="IPR013154">
    <property type="entry name" value="ADH-like_N"/>
</dbReference>